<dbReference type="AlphaFoldDB" id="A0A6A4LCL9"/>
<evidence type="ECO:0000313" key="8">
    <source>
        <dbReference type="EMBL" id="KAE9454264.1"/>
    </source>
</evidence>
<evidence type="ECO:0000256" key="2">
    <source>
        <dbReference type="ARBA" id="ARBA00022679"/>
    </source>
</evidence>
<dbReference type="GO" id="GO:0005737">
    <property type="term" value="C:cytoplasm"/>
    <property type="evidence" value="ECO:0007669"/>
    <property type="project" value="TreeGrafter"/>
</dbReference>
<keyword evidence="2" id="KW-0808">Transferase</keyword>
<keyword evidence="5 6" id="KW-0067">ATP-binding</keyword>
<dbReference type="Gene3D" id="1.10.510.10">
    <property type="entry name" value="Transferase(Phosphotransferase) domain 1"/>
    <property type="match status" value="1"/>
</dbReference>
<dbReference type="InterPro" id="IPR000719">
    <property type="entry name" value="Prot_kinase_dom"/>
</dbReference>
<comment type="caution">
    <text evidence="8">The sequence shown here is derived from an EMBL/GenBank/DDBJ whole genome shotgun (WGS) entry which is preliminary data.</text>
</comment>
<keyword evidence="4" id="KW-0418">Kinase</keyword>
<gene>
    <name evidence="8" type="ORF">C3L33_13830</name>
</gene>
<keyword evidence="1" id="KW-0723">Serine/threonine-protein kinase</keyword>
<dbReference type="PANTHER" id="PTHR24346:SF82">
    <property type="entry name" value="KP78A-RELATED"/>
    <property type="match status" value="1"/>
</dbReference>
<dbReference type="SMART" id="SM00220">
    <property type="entry name" value="S_TKc"/>
    <property type="match status" value="1"/>
</dbReference>
<proteinExistence type="predicted"/>
<feature type="domain" description="Protein kinase" evidence="7">
    <location>
        <begin position="128"/>
        <end position="479"/>
    </location>
</feature>
<keyword evidence="9" id="KW-1185">Reference proteome</keyword>
<evidence type="ECO:0000256" key="4">
    <source>
        <dbReference type="ARBA" id="ARBA00022777"/>
    </source>
</evidence>
<evidence type="ECO:0000256" key="1">
    <source>
        <dbReference type="ARBA" id="ARBA00022527"/>
    </source>
</evidence>
<keyword evidence="3 6" id="KW-0547">Nucleotide-binding</keyword>
<name>A0A6A4LCL9_9ERIC</name>
<dbReference type="Pfam" id="PF00069">
    <property type="entry name" value="Pkinase"/>
    <property type="match status" value="1"/>
</dbReference>
<feature type="non-terminal residue" evidence="8">
    <location>
        <position position="1"/>
    </location>
</feature>
<dbReference type="EMBL" id="QEFC01002133">
    <property type="protein sequence ID" value="KAE9454264.1"/>
    <property type="molecule type" value="Genomic_DNA"/>
</dbReference>
<dbReference type="GO" id="GO:0004674">
    <property type="term" value="F:protein serine/threonine kinase activity"/>
    <property type="evidence" value="ECO:0007669"/>
    <property type="project" value="UniProtKB-KW"/>
</dbReference>
<protein>
    <recommendedName>
        <fullName evidence="7">Protein kinase domain-containing protein</fullName>
    </recommendedName>
</protein>
<evidence type="ECO:0000256" key="6">
    <source>
        <dbReference type="PROSITE-ProRule" id="PRU10141"/>
    </source>
</evidence>
<dbReference type="Proteomes" id="UP000428333">
    <property type="component" value="Linkage Group LG08"/>
</dbReference>
<dbReference type="InterPro" id="IPR017441">
    <property type="entry name" value="Protein_kinase_ATP_BS"/>
</dbReference>
<reference evidence="8 9" key="1">
    <citation type="journal article" date="2019" name="Genome Biol. Evol.">
        <title>The Rhododendron genome and chromosomal organization provide insight into shared whole-genome duplications across the heath family (Ericaceae).</title>
        <authorList>
            <person name="Soza V.L."/>
            <person name="Lindsley D."/>
            <person name="Waalkes A."/>
            <person name="Ramage E."/>
            <person name="Patwardhan R.P."/>
            <person name="Burton J.N."/>
            <person name="Adey A."/>
            <person name="Kumar A."/>
            <person name="Qiu R."/>
            <person name="Shendure J."/>
            <person name="Hall B."/>
        </authorList>
    </citation>
    <scope>NUCLEOTIDE SEQUENCE [LARGE SCALE GENOMIC DNA]</scope>
    <source>
        <strain evidence="8">RSF 1966-606</strain>
    </source>
</reference>
<dbReference type="PANTHER" id="PTHR24346">
    <property type="entry name" value="MAP/MICROTUBULE AFFINITY-REGULATING KINASE"/>
    <property type="match status" value="1"/>
</dbReference>
<dbReference type="GO" id="GO:0005524">
    <property type="term" value="F:ATP binding"/>
    <property type="evidence" value="ECO:0007669"/>
    <property type="project" value="UniProtKB-UniRule"/>
</dbReference>
<dbReference type="SUPFAM" id="SSF56112">
    <property type="entry name" value="Protein kinase-like (PK-like)"/>
    <property type="match status" value="1"/>
</dbReference>
<organism evidence="8 9">
    <name type="scientific">Rhododendron williamsianum</name>
    <dbReference type="NCBI Taxonomy" id="262921"/>
    <lineage>
        <taxon>Eukaryota</taxon>
        <taxon>Viridiplantae</taxon>
        <taxon>Streptophyta</taxon>
        <taxon>Embryophyta</taxon>
        <taxon>Tracheophyta</taxon>
        <taxon>Spermatophyta</taxon>
        <taxon>Magnoliopsida</taxon>
        <taxon>eudicotyledons</taxon>
        <taxon>Gunneridae</taxon>
        <taxon>Pentapetalae</taxon>
        <taxon>asterids</taxon>
        <taxon>Ericales</taxon>
        <taxon>Ericaceae</taxon>
        <taxon>Ericoideae</taxon>
        <taxon>Rhodoreae</taxon>
        <taxon>Rhododendron</taxon>
    </lineage>
</organism>
<dbReference type="GO" id="GO:0035556">
    <property type="term" value="P:intracellular signal transduction"/>
    <property type="evidence" value="ECO:0007669"/>
    <property type="project" value="TreeGrafter"/>
</dbReference>
<evidence type="ECO:0000256" key="3">
    <source>
        <dbReference type="ARBA" id="ARBA00022741"/>
    </source>
</evidence>
<accession>A0A6A4LCL9</accession>
<dbReference type="PROSITE" id="PS50011">
    <property type="entry name" value="PROTEIN_KINASE_DOM"/>
    <property type="match status" value="1"/>
</dbReference>
<sequence length="595" mass="68108">MAVVRVVSAVIMAIRKAVPLGLATYIFLSYSTNSVAGKEEWVRRVSKEELYSELLMISKLFSPFLWLPDSVLDTLQSGHLEGLLGMVVEKGIPRVTSNEKAYPKVVLMDAEGKKIQCTRSTERYSQVFHIYSITNINTTPGDYRVIDNELQWSLSARTPIEGISVPTLTVRSLKYKFVPLIKMEDYCKDTQGFDVLFAGINVGPKRPTNDAFVLHVTAIDQGFYPQFKTKIQCGGWHQLYCCCEINSLNVRGKYWLDLKDHFQLCFGQQWKLILKMVSNFQPEDRPFSPSIRQCLKLTHSTIGRGTGAETPLQNYTIGKTLGHGSFGKVKITEHRPTGYKVAIKILNRRKMKSHNMEEIGLYEFMAIPFSVLFVQFHFCVFYSWEMQITVFRKYTCSDALYAAPEIDVWSCGVILYSLLCGTLPFDDENIPNLFKKIKGGVYTLPSHLSHGARDLILRMLVVDPMKQITIPEIRQHLWFKTRLPRYLAVQPPDPVLQLCTRRTKFGMPNLEQRNKAAGNGIGYSEEEEEEEVNKAFAVFLRVEQNKIENGVIPSYGFTFCFMLIMALEAPKEPRRPKTNWDHVLEEKVWLSKLVD</sequence>
<evidence type="ECO:0000256" key="5">
    <source>
        <dbReference type="ARBA" id="ARBA00022840"/>
    </source>
</evidence>
<feature type="binding site" evidence="6">
    <location>
        <position position="344"/>
    </location>
    <ligand>
        <name>ATP</name>
        <dbReference type="ChEBI" id="CHEBI:30616"/>
    </ligand>
</feature>
<dbReference type="OrthoDB" id="504170at2759"/>
<dbReference type="PROSITE" id="PS00107">
    <property type="entry name" value="PROTEIN_KINASE_ATP"/>
    <property type="match status" value="1"/>
</dbReference>
<dbReference type="Gene3D" id="3.30.200.20">
    <property type="entry name" value="Phosphorylase Kinase, domain 1"/>
    <property type="match status" value="1"/>
</dbReference>
<evidence type="ECO:0000259" key="7">
    <source>
        <dbReference type="PROSITE" id="PS50011"/>
    </source>
</evidence>
<evidence type="ECO:0000313" key="9">
    <source>
        <dbReference type="Proteomes" id="UP000428333"/>
    </source>
</evidence>
<dbReference type="InterPro" id="IPR011009">
    <property type="entry name" value="Kinase-like_dom_sf"/>
</dbReference>